<dbReference type="InterPro" id="IPR029055">
    <property type="entry name" value="Ntn_hydrolases_N"/>
</dbReference>
<proteinExistence type="predicted"/>
<dbReference type="CDD" id="cd04514">
    <property type="entry name" value="Taspase1_like"/>
    <property type="match status" value="1"/>
</dbReference>
<organism evidence="2 3">
    <name type="scientific">Hohenbuehelia grisea</name>
    <dbReference type="NCBI Taxonomy" id="104357"/>
    <lineage>
        <taxon>Eukaryota</taxon>
        <taxon>Fungi</taxon>
        <taxon>Dikarya</taxon>
        <taxon>Basidiomycota</taxon>
        <taxon>Agaricomycotina</taxon>
        <taxon>Agaricomycetes</taxon>
        <taxon>Agaricomycetidae</taxon>
        <taxon>Agaricales</taxon>
        <taxon>Pleurotineae</taxon>
        <taxon>Pleurotaceae</taxon>
        <taxon>Hohenbuehelia</taxon>
    </lineage>
</organism>
<evidence type="ECO:0000256" key="1">
    <source>
        <dbReference type="SAM" id="MobiDB-lite"/>
    </source>
</evidence>
<feature type="compositionally biased region" description="Polar residues" evidence="1">
    <location>
        <begin position="364"/>
        <end position="377"/>
    </location>
</feature>
<gene>
    <name evidence="2" type="ORF">HGRIS_002543</name>
</gene>
<feature type="compositionally biased region" description="Low complexity" evidence="1">
    <location>
        <begin position="455"/>
        <end position="464"/>
    </location>
</feature>
<dbReference type="Gene3D" id="3.60.20.30">
    <property type="entry name" value="(Glycosyl)asparaginase"/>
    <property type="match status" value="1"/>
</dbReference>
<dbReference type="PANTHER" id="PTHR10188">
    <property type="entry name" value="L-ASPARAGINASE"/>
    <property type="match status" value="1"/>
</dbReference>
<dbReference type="Proteomes" id="UP001556367">
    <property type="component" value="Unassembled WGS sequence"/>
</dbReference>
<dbReference type="InterPro" id="IPR037464">
    <property type="entry name" value="Taspase1"/>
</dbReference>
<evidence type="ECO:0000313" key="2">
    <source>
        <dbReference type="EMBL" id="KAL0956396.1"/>
    </source>
</evidence>
<dbReference type="PANTHER" id="PTHR10188:SF8">
    <property type="entry name" value="THREONINE ASPARTASE 1"/>
    <property type="match status" value="1"/>
</dbReference>
<name>A0ABR3JMW7_9AGAR</name>
<accession>A0ABR3JMW7</accession>
<keyword evidence="3" id="KW-1185">Reference proteome</keyword>
<reference evidence="3" key="1">
    <citation type="submission" date="2024-06" db="EMBL/GenBank/DDBJ databases">
        <title>Multi-omics analyses provide insights into the biosynthesis of the anticancer antibiotic pleurotin in Hohenbuehelia grisea.</title>
        <authorList>
            <person name="Weaver J.A."/>
            <person name="Alberti F."/>
        </authorList>
    </citation>
    <scope>NUCLEOTIDE SEQUENCE [LARGE SCALE GENOMIC DNA]</scope>
    <source>
        <strain evidence="3">T-177</strain>
    </source>
</reference>
<dbReference type="SUPFAM" id="SSF56235">
    <property type="entry name" value="N-terminal nucleophile aminohydrolases (Ntn hydrolases)"/>
    <property type="match status" value="1"/>
</dbReference>
<feature type="compositionally biased region" description="Low complexity" evidence="1">
    <location>
        <begin position="491"/>
        <end position="508"/>
    </location>
</feature>
<comment type="caution">
    <text evidence="2">The sequence shown here is derived from an EMBL/GenBank/DDBJ whole genome shotgun (WGS) entry which is preliminary data.</text>
</comment>
<evidence type="ECO:0008006" key="4">
    <source>
        <dbReference type="Google" id="ProtNLM"/>
    </source>
</evidence>
<feature type="region of interest" description="Disordered" evidence="1">
    <location>
        <begin position="293"/>
        <end position="315"/>
    </location>
</feature>
<evidence type="ECO:0000313" key="3">
    <source>
        <dbReference type="Proteomes" id="UP001556367"/>
    </source>
</evidence>
<dbReference type="Pfam" id="PF01112">
    <property type="entry name" value="Asparaginase_2"/>
    <property type="match status" value="1"/>
</dbReference>
<feature type="compositionally biased region" description="Acidic residues" evidence="1">
    <location>
        <begin position="548"/>
        <end position="557"/>
    </location>
</feature>
<sequence>MHYVAVHGGAGFHSRENENVVKRALVNACKQGLASLQNGEPALTAAERTICVLEDDACLNAGTLEFTVRKLLGALMFQDFSLWNVLGFGSNLTLTGKVECDAAIMDACTGDFGSVGSASGMKNPIRLARALLEGSRVPDPLGRIPPMTLVGDGAFTWAETHALDPGMTPIVRPDTLISTHARSQWLKWKRRLDEAKSLSVAAQSEFLQEQNAHMDTVGAVALDSVDGMAAGVSSGGILLKHPGRVGEAAIFGAGCWAELQPSGIPAPPGSQIAREPVFGADVVNNVNLNSEKGTKERNAAVDLDDNGEGPGAGVIQEPEKVTRTAGSSNRGMACSVSGAGEHIVRTMLARTIAQALYFDRPETRSQTTPVKSDTIVSPSERAKGTVQPTSSAIAHCTPGHSDVSAVPPDGTSAHRSHHQAHHNRDYDGTQATSLVVENAIHSDSESGVGTELEGDAAASARVASGVGGGAAPATVGSSHGQSPHAARREAAAAPAAAWHARGAAAARGGRIDGSDSDMDLDAPRGDNSEAGSSRSRTSDCDAGMTSADTDEADGDEGDAVDVHEALRRTLVDRFWAHTRARGEPDPSAGVILLTKECRIERSGRNTQIYSDVRLWCAFTTPTMAIAYASSSQTKPKAMILRRPKSVRHDEPSVYITSIAL</sequence>
<dbReference type="EMBL" id="JASNQZ010000006">
    <property type="protein sequence ID" value="KAL0956396.1"/>
    <property type="molecule type" value="Genomic_DNA"/>
</dbReference>
<feature type="region of interest" description="Disordered" evidence="1">
    <location>
        <begin position="443"/>
        <end position="557"/>
    </location>
</feature>
<dbReference type="InterPro" id="IPR000246">
    <property type="entry name" value="Peptidase_T2"/>
</dbReference>
<feature type="region of interest" description="Disordered" evidence="1">
    <location>
        <begin position="364"/>
        <end position="427"/>
    </location>
</feature>
<protein>
    <recommendedName>
        <fullName evidence="4">Asparaginase</fullName>
    </recommendedName>
</protein>